<dbReference type="RefSeq" id="WP_189335395.1">
    <property type="nucleotide sequence ID" value="NZ_AP023356.1"/>
</dbReference>
<evidence type="ECO:0000256" key="1">
    <source>
        <dbReference type="SAM" id="MobiDB-lite"/>
    </source>
</evidence>
<evidence type="ECO:0000313" key="3">
    <source>
        <dbReference type="EMBL" id="BCJ48457.1"/>
    </source>
</evidence>
<proteinExistence type="predicted"/>
<dbReference type="Gene3D" id="3.10.180.10">
    <property type="entry name" value="2,3-Dihydroxybiphenyl 1,2-Dioxygenase, domain 1"/>
    <property type="match status" value="1"/>
</dbReference>
<dbReference type="PROSITE" id="PS51819">
    <property type="entry name" value="VOC"/>
    <property type="match status" value="1"/>
</dbReference>
<evidence type="ECO:0000313" key="4">
    <source>
        <dbReference type="Proteomes" id="UP000676967"/>
    </source>
</evidence>
<feature type="compositionally biased region" description="Basic and acidic residues" evidence="1">
    <location>
        <begin position="126"/>
        <end position="140"/>
    </location>
</feature>
<reference evidence="3 4" key="1">
    <citation type="submission" date="2020-08" db="EMBL/GenBank/DDBJ databases">
        <title>Whole genome shotgun sequence of Actinoplanes ianthinogenes NBRC 13996.</title>
        <authorList>
            <person name="Komaki H."/>
            <person name="Tamura T."/>
        </authorList>
    </citation>
    <scope>NUCLEOTIDE SEQUENCE [LARGE SCALE GENOMIC DNA]</scope>
    <source>
        <strain evidence="3 4">NBRC 13996</strain>
    </source>
</reference>
<evidence type="ECO:0000259" key="2">
    <source>
        <dbReference type="PROSITE" id="PS51819"/>
    </source>
</evidence>
<sequence length="140" mass="15630">MTLQIPVGDIGTGRRFYATLFGRDPDFAPHDDFLEWRVLPGAELWWQVVAMPGAFRPLTTRVRLRVDDVHAAVRRAESELGVSVAPVTTLPGVVRFTDFDDPWGNHLGFYEDIVPSDEQPEPGGSAHDDRLFETDDGPRG</sequence>
<keyword evidence="4" id="KW-1185">Reference proteome</keyword>
<protein>
    <recommendedName>
        <fullName evidence="2">VOC domain-containing protein</fullName>
    </recommendedName>
</protein>
<gene>
    <name evidence="3" type="ORF">Aiant_91140</name>
</gene>
<dbReference type="EMBL" id="AP023356">
    <property type="protein sequence ID" value="BCJ48457.1"/>
    <property type="molecule type" value="Genomic_DNA"/>
</dbReference>
<feature type="domain" description="VOC" evidence="2">
    <location>
        <begin position="1"/>
        <end position="112"/>
    </location>
</feature>
<dbReference type="InterPro" id="IPR037523">
    <property type="entry name" value="VOC_core"/>
</dbReference>
<dbReference type="InterPro" id="IPR029068">
    <property type="entry name" value="Glyas_Bleomycin-R_OHBP_Dase"/>
</dbReference>
<dbReference type="SUPFAM" id="SSF54593">
    <property type="entry name" value="Glyoxalase/Bleomycin resistance protein/Dihydroxybiphenyl dioxygenase"/>
    <property type="match status" value="1"/>
</dbReference>
<organism evidence="3 4">
    <name type="scientific">Actinoplanes ianthinogenes</name>
    <dbReference type="NCBI Taxonomy" id="122358"/>
    <lineage>
        <taxon>Bacteria</taxon>
        <taxon>Bacillati</taxon>
        <taxon>Actinomycetota</taxon>
        <taxon>Actinomycetes</taxon>
        <taxon>Micromonosporales</taxon>
        <taxon>Micromonosporaceae</taxon>
        <taxon>Actinoplanes</taxon>
    </lineage>
</organism>
<name>A0ABN6CTG8_9ACTN</name>
<feature type="region of interest" description="Disordered" evidence="1">
    <location>
        <begin position="114"/>
        <end position="140"/>
    </location>
</feature>
<accession>A0ABN6CTG8</accession>
<dbReference type="Proteomes" id="UP000676967">
    <property type="component" value="Chromosome"/>
</dbReference>